<dbReference type="PANTHER" id="PTHR33392">
    <property type="entry name" value="POLYISOPRENYL-TEICHOIC ACID--PEPTIDOGLYCAN TEICHOIC ACID TRANSFERASE TAGU"/>
    <property type="match status" value="1"/>
</dbReference>
<dbReference type="PANTHER" id="PTHR33392:SF6">
    <property type="entry name" value="POLYISOPRENYL-TEICHOIC ACID--PEPTIDOGLYCAN TEICHOIC ACID TRANSFERASE TAGU"/>
    <property type="match status" value="1"/>
</dbReference>
<feature type="transmembrane region" description="Helical" evidence="2">
    <location>
        <begin position="12"/>
        <end position="32"/>
    </location>
</feature>
<accession>A0A1F5YFB0</accession>
<evidence type="ECO:0000256" key="2">
    <source>
        <dbReference type="SAM" id="Phobius"/>
    </source>
</evidence>
<evidence type="ECO:0000256" key="1">
    <source>
        <dbReference type="ARBA" id="ARBA00006068"/>
    </source>
</evidence>
<dbReference type="InterPro" id="IPR004474">
    <property type="entry name" value="LytR_CpsA_psr"/>
</dbReference>
<reference evidence="4 5" key="1">
    <citation type="journal article" date="2016" name="Nat. Commun.">
        <title>Thousands of microbial genomes shed light on interconnected biogeochemical processes in an aquifer system.</title>
        <authorList>
            <person name="Anantharaman K."/>
            <person name="Brown C.T."/>
            <person name="Hug L.A."/>
            <person name="Sharon I."/>
            <person name="Castelle C.J."/>
            <person name="Probst A.J."/>
            <person name="Thomas B.C."/>
            <person name="Singh A."/>
            <person name="Wilkins M.J."/>
            <person name="Karaoz U."/>
            <person name="Brodie E.L."/>
            <person name="Williams K.H."/>
            <person name="Hubbard S.S."/>
            <person name="Banfield J.F."/>
        </authorList>
    </citation>
    <scope>NUCLEOTIDE SEQUENCE [LARGE SCALE GENOMIC DNA]</scope>
</reference>
<name>A0A1F5YFB0_9BACT</name>
<sequence length="365" mass="41837">MRPLKRKFLKFIKPLLLSLLAIFVIVVILVLIKTVKPLYDFASKNKLSPFSFISLLLERQPRLKLTDNRTNIIILGVSGTNHEGANLTDSNIFLSIDFKKGDIVMVSVPRDIYLPSLKTKINSVYYYGNQKKAGGGLILAKSAISEVLGQPVSYAFKIDFTAFKNIIDMIGGIDIEVEEGFEDKFYPIPGKENDFCSGDPQYLCRYETISFPKGRLHMEGERSLKFVRSRYSEDKEGTDFSRSRRQQQVINAIANKVKSMLTIKNLPLLKRMFDETYKYLETDMNLAEMMSAAKYFYFHRNPTIRQVVLDTGNEVNKIPGLLINPPLWQYDGIWVLVPRTGDYKEIHDYISCQLKKANCQIKPQV</sequence>
<organism evidence="4 5">
    <name type="scientific">Candidatus Gottesmanbacteria bacterium RBG_16_38_7b</name>
    <dbReference type="NCBI Taxonomy" id="1798372"/>
    <lineage>
        <taxon>Bacteria</taxon>
        <taxon>Candidatus Gottesmaniibacteriota</taxon>
    </lineage>
</organism>
<dbReference type="Gene3D" id="3.40.630.190">
    <property type="entry name" value="LCP protein"/>
    <property type="match status" value="1"/>
</dbReference>
<keyword evidence="2" id="KW-0472">Membrane</keyword>
<comment type="caution">
    <text evidence="4">The sequence shown here is derived from an EMBL/GenBank/DDBJ whole genome shotgun (WGS) entry which is preliminary data.</text>
</comment>
<feature type="domain" description="Cell envelope-related transcriptional attenuator" evidence="3">
    <location>
        <begin position="88"/>
        <end position="258"/>
    </location>
</feature>
<gene>
    <name evidence="4" type="ORF">A2153_05215</name>
</gene>
<dbReference type="Pfam" id="PF03816">
    <property type="entry name" value="LytR_cpsA_psr"/>
    <property type="match status" value="1"/>
</dbReference>
<protein>
    <recommendedName>
        <fullName evidence="3">Cell envelope-related transcriptional attenuator domain-containing protein</fullName>
    </recommendedName>
</protein>
<evidence type="ECO:0000313" key="4">
    <source>
        <dbReference type="EMBL" id="OGF98833.1"/>
    </source>
</evidence>
<dbReference type="AlphaFoldDB" id="A0A1F5YFB0"/>
<dbReference type="Proteomes" id="UP000177396">
    <property type="component" value="Unassembled WGS sequence"/>
</dbReference>
<comment type="similarity">
    <text evidence="1">Belongs to the LytR/CpsA/Psr (LCP) family.</text>
</comment>
<evidence type="ECO:0000259" key="3">
    <source>
        <dbReference type="Pfam" id="PF03816"/>
    </source>
</evidence>
<proteinExistence type="inferred from homology"/>
<evidence type="ECO:0000313" key="5">
    <source>
        <dbReference type="Proteomes" id="UP000177396"/>
    </source>
</evidence>
<keyword evidence="2" id="KW-0812">Transmembrane</keyword>
<dbReference type="EMBL" id="MFJB01000082">
    <property type="protein sequence ID" value="OGF98833.1"/>
    <property type="molecule type" value="Genomic_DNA"/>
</dbReference>
<dbReference type="InterPro" id="IPR050922">
    <property type="entry name" value="LytR/CpsA/Psr_CW_biosynth"/>
</dbReference>
<keyword evidence="2" id="KW-1133">Transmembrane helix</keyword>